<evidence type="ECO:0000256" key="1">
    <source>
        <dbReference type="ARBA" id="ARBA00022737"/>
    </source>
</evidence>
<accession>A0AAW5EE50</accession>
<keyword evidence="1" id="KW-0677">Repeat</keyword>
<evidence type="ECO:0000313" key="5">
    <source>
        <dbReference type="EMBL" id="MCH1627039.1"/>
    </source>
</evidence>
<dbReference type="InterPro" id="IPR031325">
    <property type="entry name" value="RHS_repeat"/>
</dbReference>
<dbReference type="NCBIfam" id="TIGR01643">
    <property type="entry name" value="YD_repeat_2x"/>
    <property type="match status" value="2"/>
</dbReference>
<dbReference type="Gene3D" id="2.180.10.10">
    <property type="entry name" value="RHS repeat-associated core"/>
    <property type="match status" value="2"/>
</dbReference>
<dbReference type="Proteomes" id="UP001431131">
    <property type="component" value="Unassembled WGS sequence"/>
</dbReference>
<keyword evidence="2" id="KW-1133">Transmembrane helix</keyword>
<dbReference type="PANTHER" id="PTHR32305">
    <property type="match status" value="1"/>
</dbReference>
<feature type="transmembrane region" description="Helical" evidence="2">
    <location>
        <begin position="1504"/>
        <end position="1526"/>
    </location>
</feature>
<dbReference type="InterPro" id="IPR022385">
    <property type="entry name" value="Rhs_assc_core"/>
</dbReference>
<dbReference type="PANTHER" id="PTHR32305:SF15">
    <property type="entry name" value="PROTEIN RHSA-RELATED"/>
    <property type="match status" value="1"/>
</dbReference>
<evidence type="ECO:0000256" key="2">
    <source>
        <dbReference type="SAM" id="Phobius"/>
    </source>
</evidence>
<dbReference type="NCBIfam" id="NF033679">
    <property type="entry name" value="DNRLRE_dom"/>
    <property type="match status" value="1"/>
</dbReference>
<dbReference type="InterPro" id="IPR050708">
    <property type="entry name" value="T6SS_VgrG/RHS"/>
</dbReference>
<organism evidence="5 6">
    <name type="scientific">Fredinandcohnia quinoae</name>
    <dbReference type="NCBI Taxonomy" id="2918902"/>
    <lineage>
        <taxon>Bacteria</taxon>
        <taxon>Bacillati</taxon>
        <taxon>Bacillota</taxon>
        <taxon>Bacilli</taxon>
        <taxon>Bacillales</taxon>
        <taxon>Bacillaceae</taxon>
        <taxon>Fredinandcohnia</taxon>
    </lineage>
</organism>
<dbReference type="Pfam" id="PF20148">
    <property type="entry name" value="DUF6531"/>
    <property type="match status" value="1"/>
</dbReference>
<dbReference type="Pfam" id="PF05593">
    <property type="entry name" value="RHS_repeat"/>
    <property type="match status" value="1"/>
</dbReference>
<feature type="transmembrane region" description="Helical" evidence="2">
    <location>
        <begin position="1538"/>
        <end position="1560"/>
    </location>
</feature>
<dbReference type="EMBL" id="JAKTTI010000032">
    <property type="protein sequence ID" value="MCH1627039.1"/>
    <property type="molecule type" value="Genomic_DNA"/>
</dbReference>
<evidence type="ECO:0000259" key="3">
    <source>
        <dbReference type="Pfam" id="PF20148"/>
    </source>
</evidence>
<feature type="domain" description="Teneurin-like YD-shell" evidence="4">
    <location>
        <begin position="1215"/>
        <end position="1495"/>
    </location>
</feature>
<keyword evidence="2" id="KW-0472">Membrane</keyword>
<protein>
    <submittedName>
        <fullName evidence="5">DNRLRE domain-containing protein</fullName>
    </submittedName>
</protein>
<comment type="caution">
    <text evidence="5">The sequence shown here is derived from an EMBL/GenBank/DDBJ whole genome shotgun (WGS) entry which is preliminary data.</text>
</comment>
<gene>
    <name evidence="5" type="ORF">MJG50_17035</name>
</gene>
<evidence type="ECO:0000259" key="4">
    <source>
        <dbReference type="Pfam" id="PF25023"/>
    </source>
</evidence>
<evidence type="ECO:0000313" key="6">
    <source>
        <dbReference type="Proteomes" id="UP001431131"/>
    </source>
</evidence>
<name>A0AAW5EE50_9BACI</name>
<dbReference type="InterPro" id="IPR006530">
    <property type="entry name" value="YD"/>
</dbReference>
<dbReference type="InterPro" id="IPR056823">
    <property type="entry name" value="TEN-like_YD-shell"/>
</dbReference>
<dbReference type="NCBIfam" id="TIGR03696">
    <property type="entry name" value="Rhs_assc_core"/>
    <property type="match status" value="1"/>
</dbReference>
<sequence>MTGQVIKWVSSLLVFTLFITYMPFNQLSTVFAESNTKEAVPEKVMESSSSIVKKEIPSMRTEKSKTFLNPDGTYTSEISQTPIHFKNKSKQWEPINNQLISDSKEKVYENKANAFSVKFNETQDTNSPIMQIDDQQYSTGLQLEPLEHTGEEPANVEGIVKDDSIIYPNIYSNIDLKYSVGSDRIKEDIIYSEKPEEGFPSEFTYKMDLEGMKVVEDGGILYLNDTKTNEPLYYFEAPYMYDSYVPEGFKATEGIKSIPEEAMSYHVKISHEVIDNQLYLHLAPSKEWLEDANRIYPITIDPTIVRIQSATSVEDTNVRSSFPTQTGGNDIEIGGGASNDNVFRSLLKFDLSSIPAATNILSSSLNLSFSSTNNQSPVNIGLYKMSRDWNENQASWNYAKTSPSTAWTSKGGDYVASNKLSTVSGLTSPVSLEKDMKKWEVPIHIIQNWRDTPSTNYGFLLKSESENTNIYKKFISSEHSADEKYKPLLTVTYRTNARLGLEDYWDYTTHELIGGSSYTNLMTGNNVIQYNDLSLVGRGGSGLAFTRTYNSKSRESSGFGYGWMFTGNEKLFLNIKETANILNYQDADGTDHEFSYDSKTATYYASAGRYETIKKTASDEYTMYEPNGVQTIFKIKDAQQDTNVKIAYITTQTDLNHNKVNYIYNEKNQLIKISTDLGESLSKVLDITYNTQGFIDTIKYDGRQFSYRYSNGYLEYVDELKNNTGTKTTTQFIYKNTLIDTIIDPNGRKTNYTYIDENLAKVQEPQIDKATDDVSRPGTEYKVDIPNKQSIVTDPEGNLTTYVANNNYVIIKSIDSLGIVTDYKLDTNFNVLSITETENGVTTVVSTNTYENGNLLTSIDAEGNKEINKYTTYGNLETHTDANGKVSTYEYDPNGNLLKSIIPHNDGYLTTDFANDSYGDVKSLHSSDGITEEYDVNYTDGIKTTKHTDSNGITTAHTTDLSGNVLSQTDGKGQVTSFHYNLKNELDIVTDAKNKKTNYQYDNNGNLRFIRNAQNANTEFQYNGQNLIEKEINDLGQTTSYLYNNNGNLTDISKPSGDTIHTEYDDESRIKAISVGEKTLWKYVYENEKVSILSENNATLRTLEYYDNGLLKSINYHDSNGEIGFNYLGDQYVSNISHSSYSNQYTNLEFIPDESYKTKEIKRNGSSIVSLGYDKTGLPALTTFNNESKYSKEYINGRLDTEKLYSSPTTIYDSFTYEHDNNNNIKSIITNQGAISYEYDELNQLKKETLLDGTEIAYDYDDVGNRISKKVTKNGQTIITESKYNSVNQLEEVGQRSYNYDKNGNLKTDGVYIYSYNELDQLIKVQDLTGKIIAEYGYNEEGNRDFSKDSRGTTFYQYNGNQVLYETDVRNQVIKEYTYDDNGTPLTMNYKGSMYYYLTNYRGDVLALTDKDGKVVASYTYDAWGNILSQSGALASVNPYRYAGYRYDEDTKMYYLMARYYNPENGVFISLDPVRGDIYNPITLNGYNYANNNPVMNVDPDGNWAIVAFFVGGAINALPMLISFWLKKGNIKGFNWGRFALSFIVGGFAAMGGQGLYLFLKANKTRFLFRMIVMINYEAKAYIFKQLAKGKRPTISGLVSALSGIKSAYGFSIGRLIKSYKQNGVRGVKALLKRLAI</sequence>
<reference evidence="5" key="1">
    <citation type="submission" date="2022-02" db="EMBL/GenBank/DDBJ databases">
        <title>Fredinandcohnia quinoae sp. nov. isolated from Chenopodium quinoa seeds.</title>
        <authorList>
            <person name="Saati-Santamaria Z."/>
            <person name="Flores-Felix J.D."/>
            <person name="Igual J.M."/>
            <person name="Velazquez E."/>
            <person name="Garcia-Fraile P."/>
            <person name="Martinez-Molina E."/>
        </authorList>
    </citation>
    <scope>NUCLEOTIDE SEQUENCE</scope>
    <source>
        <strain evidence="5">SECRCQ15</strain>
    </source>
</reference>
<dbReference type="InterPro" id="IPR045351">
    <property type="entry name" value="DUF6531"/>
</dbReference>
<proteinExistence type="predicted"/>
<dbReference type="RefSeq" id="WP_240256955.1">
    <property type="nucleotide sequence ID" value="NZ_JAKTTI010000032.1"/>
</dbReference>
<dbReference type="Pfam" id="PF25023">
    <property type="entry name" value="TEN_YD-shell"/>
    <property type="match status" value="2"/>
</dbReference>
<feature type="domain" description="Teneurin-like YD-shell" evidence="4">
    <location>
        <begin position="959"/>
        <end position="1061"/>
    </location>
</feature>
<keyword evidence="6" id="KW-1185">Reference proteome</keyword>
<keyword evidence="2" id="KW-0812">Transmembrane</keyword>
<feature type="domain" description="DUF6531" evidence="3">
    <location>
        <begin position="520"/>
        <end position="594"/>
    </location>
</feature>